<accession>A0A3L9DX64</accession>
<keyword evidence="2" id="KW-1185">Reference proteome</keyword>
<dbReference type="PROSITE" id="PS51273">
    <property type="entry name" value="GATASE_TYPE_1"/>
    <property type="match status" value="1"/>
</dbReference>
<dbReference type="PANTHER" id="PTHR43235:SF1">
    <property type="entry name" value="GLUTAMINE AMIDOTRANSFERASE PB2B2.05-RELATED"/>
    <property type="match status" value="1"/>
</dbReference>
<dbReference type="InterPro" id="IPR029062">
    <property type="entry name" value="Class_I_gatase-like"/>
</dbReference>
<dbReference type="AlphaFoldDB" id="A0A3L9DX64"/>
<gene>
    <name evidence="1" type="ORF">EAF07_04420</name>
</gene>
<dbReference type="Gene3D" id="3.40.50.880">
    <property type="match status" value="1"/>
</dbReference>
<dbReference type="GO" id="GO:0006598">
    <property type="term" value="P:polyamine catabolic process"/>
    <property type="evidence" value="ECO:0007669"/>
    <property type="project" value="TreeGrafter"/>
</dbReference>
<dbReference type="InterPro" id="IPR044668">
    <property type="entry name" value="PuuD-like"/>
</dbReference>
<proteinExistence type="predicted"/>
<keyword evidence="1" id="KW-0378">Hydrolase</keyword>
<dbReference type="Proteomes" id="UP000279194">
    <property type="component" value="Unassembled WGS sequence"/>
</dbReference>
<dbReference type="InterPro" id="IPR011697">
    <property type="entry name" value="Peptidase_C26"/>
</dbReference>
<evidence type="ECO:0000313" key="2">
    <source>
        <dbReference type="Proteomes" id="UP000279194"/>
    </source>
</evidence>
<dbReference type="Pfam" id="PF07722">
    <property type="entry name" value="Peptidase_C26"/>
    <property type="match status" value="1"/>
</dbReference>
<dbReference type="RefSeq" id="WP_121835083.1">
    <property type="nucleotide sequence ID" value="NZ_RCVM01000006.1"/>
</dbReference>
<dbReference type="CDD" id="cd01745">
    <property type="entry name" value="GATase1_2"/>
    <property type="match status" value="1"/>
</dbReference>
<dbReference type="GO" id="GO:0033969">
    <property type="term" value="F:gamma-glutamyl-gamma-aminobutyrate hydrolase activity"/>
    <property type="evidence" value="ECO:0007669"/>
    <property type="project" value="TreeGrafter"/>
</dbReference>
<dbReference type="OrthoDB" id="9813383at2"/>
<reference evidence="1 2" key="1">
    <citation type="submission" date="2018-10" db="EMBL/GenBank/DDBJ databases">
        <title>Streptococcus hillyeri sp. nov., isolated from equine tracheal sample.</title>
        <authorList>
            <person name="Macfadyen A.C."/>
            <person name="Waller A."/>
            <person name="Paterson G.K."/>
        </authorList>
    </citation>
    <scope>NUCLEOTIDE SEQUENCE [LARGE SCALE GENOMIC DNA]</scope>
    <source>
        <strain evidence="1 2">28462</strain>
    </source>
</reference>
<dbReference type="SUPFAM" id="SSF52317">
    <property type="entry name" value="Class I glutamine amidotransferase-like"/>
    <property type="match status" value="1"/>
</dbReference>
<name>A0A3L9DX64_9STRE</name>
<protein>
    <submittedName>
        <fullName evidence="1">Gamma-glutamyl-gamma-aminobutyrate hydrolase family protein</fullName>
    </submittedName>
</protein>
<evidence type="ECO:0000313" key="1">
    <source>
        <dbReference type="EMBL" id="RLY03782.1"/>
    </source>
</evidence>
<dbReference type="PANTHER" id="PTHR43235">
    <property type="entry name" value="GLUTAMINE AMIDOTRANSFERASE PB2B2.05-RELATED"/>
    <property type="match status" value="1"/>
</dbReference>
<comment type="caution">
    <text evidence="1">The sequence shown here is derived from an EMBL/GenBank/DDBJ whole genome shotgun (WGS) entry which is preliminary data.</text>
</comment>
<dbReference type="GO" id="GO:0005829">
    <property type="term" value="C:cytosol"/>
    <property type="evidence" value="ECO:0007669"/>
    <property type="project" value="TreeGrafter"/>
</dbReference>
<sequence length="230" mass="25326">MKPVIIGITGNERTCTSMAGVRLDAVSRHLSEGVKAAGGVPIILPLGTPDLAKTYIDMIDKLILSGGQNVDPRFYGEDREIDCDDYHVERDEFELALVKEALKQGKPIMAVCRGMQLLNVALGGTLNQKVENHWQNEYTGTSHEVIIEKNSRVSQLLSPNSRVNSIHRQSVKKLAPGLKVTARDPRDGTIEAYEAKNGAPLIGLQWHPELLLEDGETQSQGLFNYLVQSL</sequence>
<organism evidence="1 2">
    <name type="scientific">Streptococcus hillyeri</name>
    <dbReference type="NCBI Taxonomy" id="2282420"/>
    <lineage>
        <taxon>Bacteria</taxon>
        <taxon>Bacillati</taxon>
        <taxon>Bacillota</taxon>
        <taxon>Bacilli</taxon>
        <taxon>Lactobacillales</taxon>
        <taxon>Streptococcaceae</taxon>
        <taxon>Streptococcus</taxon>
    </lineage>
</organism>
<dbReference type="EMBL" id="RCVM01000006">
    <property type="protein sequence ID" value="RLY03782.1"/>
    <property type="molecule type" value="Genomic_DNA"/>
</dbReference>